<reference evidence="1 2" key="1">
    <citation type="journal article" date="2018" name="Mol. Biol. Evol.">
        <title>Analysis of the draft genome of the red seaweed Gracilariopsis chorda provides insights into genome size evolution in Rhodophyta.</title>
        <authorList>
            <person name="Lee J."/>
            <person name="Yang E.C."/>
            <person name="Graf L."/>
            <person name="Yang J.H."/>
            <person name="Qiu H."/>
            <person name="Zel Zion U."/>
            <person name="Chan C.X."/>
            <person name="Stephens T.G."/>
            <person name="Weber A.P.M."/>
            <person name="Boo G.H."/>
            <person name="Boo S.M."/>
            <person name="Kim K.M."/>
            <person name="Shin Y."/>
            <person name="Jung M."/>
            <person name="Lee S.J."/>
            <person name="Yim H.S."/>
            <person name="Lee J.H."/>
            <person name="Bhattacharya D."/>
            <person name="Yoon H.S."/>
        </authorList>
    </citation>
    <scope>NUCLEOTIDE SEQUENCE [LARGE SCALE GENOMIC DNA]</scope>
    <source>
        <strain evidence="1 2">SKKU-2015</strain>
        <tissue evidence="1">Whole body</tissue>
    </source>
</reference>
<sequence>MEGEEVLEDLVEVEETDMDEVIDLICAQFDMRMKLCCNIYLQTMEQVKMDLVISRVNVHSITFLNDTDI</sequence>
<accession>A0A2V3ITZ6</accession>
<organism evidence="1 2">
    <name type="scientific">Gracilariopsis chorda</name>
    <dbReference type="NCBI Taxonomy" id="448386"/>
    <lineage>
        <taxon>Eukaryota</taxon>
        <taxon>Rhodophyta</taxon>
        <taxon>Florideophyceae</taxon>
        <taxon>Rhodymeniophycidae</taxon>
        <taxon>Gracilariales</taxon>
        <taxon>Gracilariaceae</taxon>
        <taxon>Gracilariopsis</taxon>
    </lineage>
</organism>
<gene>
    <name evidence="1" type="ORF">BWQ96_04646</name>
</gene>
<keyword evidence="2" id="KW-1185">Reference proteome</keyword>
<name>A0A2V3ITZ6_9FLOR</name>
<dbReference type="EMBL" id="NBIV01000057">
    <property type="protein sequence ID" value="PXF45569.1"/>
    <property type="molecule type" value="Genomic_DNA"/>
</dbReference>
<evidence type="ECO:0000313" key="2">
    <source>
        <dbReference type="Proteomes" id="UP000247409"/>
    </source>
</evidence>
<comment type="caution">
    <text evidence="1">The sequence shown here is derived from an EMBL/GenBank/DDBJ whole genome shotgun (WGS) entry which is preliminary data.</text>
</comment>
<dbReference type="Proteomes" id="UP000247409">
    <property type="component" value="Unassembled WGS sequence"/>
</dbReference>
<dbReference type="AlphaFoldDB" id="A0A2V3ITZ6"/>
<proteinExistence type="predicted"/>
<evidence type="ECO:0000313" key="1">
    <source>
        <dbReference type="EMBL" id="PXF45569.1"/>
    </source>
</evidence>
<protein>
    <submittedName>
        <fullName evidence="1">Uncharacterized protein</fullName>
    </submittedName>
</protein>